<evidence type="ECO:0000256" key="8">
    <source>
        <dbReference type="PROSITE-ProRule" id="PRU00339"/>
    </source>
</evidence>
<dbReference type="Gene3D" id="3.40.50.11380">
    <property type="match status" value="1"/>
</dbReference>
<geneLocation type="plasmid" evidence="10 11">
    <name>unnamed</name>
</geneLocation>
<dbReference type="SMART" id="SM00028">
    <property type="entry name" value="TPR"/>
    <property type="match status" value="5"/>
</dbReference>
<dbReference type="Proteomes" id="UP000030302">
    <property type="component" value="Plasmid unnamed"/>
</dbReference>
<dbReference type="HOGENOM" id="CLU_001721_5_2_4"/>
<keyword evidence="7 8" id="KW-0802">TPR repeat</keyword>
<dbReference type="PANTHER" id="PTHR44998">
    <property type="match status" value="1"/>
</dbReference>
<dbReference type="Gene3D" id="3.40.50.2000">
    <property type="entry name" value="Glycogen Phosphorylase B"/>
    <property type="match status" value="1"/>
</dbReference>
<feature type="domain" description="O-GlcNAc transferase C-terminal" evidence="9">
    <location>
        <begin position="419"/>
        <end position="603"/>
    </location>
</feature>
<feature type="repeat" description="TPR" evidence="8">
    <location>
        <begin position="142"/>
        <end position="175"/>
    </location>
</feature>
<dbReference type="PANTHER" id="PTHR44998:SF1">
    <property type="entry name" value="UDP-N-ACETYLGLUCOSAMINE--PEPTIDE N-ACETYLGLUCOSAMINYLTRANSFERASE 110 KDA SUBUNIT"/>
    <property type="match status" value="1"/>
</dbReference>
<keyword evidence="10" id="KW-0614">Plasmid</keyword>
<reference evidence="11" key="1">
    <citation type="journal article" date="2014" name="Soil Biol. Biochem.">
        <title>Structure and function of bacterial communities in ageing soils: Insights from the Mendocino ecological staircase.</title>
        <authorList>
            <person name="Uroz S."/>
            <person name="Tech J.J."/>
            <person name="Sawaya N.A."/>
            <person name="Frey-Klett P."/>
            <person name="Leveau J.H.J."/>
        </authorList>
    </citation>
    <scope>NUCLEOTIDE SEQUENCE [LARGE SCALE GENOMIC DNA]</scope>
    <source>
        <strain evidence="11">Cal35</strain>
        <plasmid evidence="11">unnamed</plasmid>
    </source>
</reference>
<keyword evidence="6" id="KW-0677">Repeat</keyword>
<organism evidence="10 11">
    <name type="scientific">Collimonas arenae</name>
    <dbReference type="NCBI Taxonomy" id="279058"/>
    <lineage>
        <taxon>Bacteria</taxon>
        <taxon>Pseudomonadati</taxon>
        <taxon>Pseudomonadota</taxon>
        <taxon>Betaproteobacteria</taxon>
        <taxon>Burkholderiales</taxon>
        <taxon>Oxalobacteraceae</taxon>
        <taxon>Collimonas</taxon>
    </lineage>
</organism>
<evidence type="ECO:0000313" key="11">
    <source>
        <dbReference type="Proteomes" id="UP000030302"/>
    </source>
</evidence>
<evidence type="ECO:0000256" key="7">
    <source>
        <dbReference type="ARBA" id="ARBA00022803"/>
    </source>
</evidence>
<feature type="domain" description="O-GlcNAc transferase C-terminal" evidence="9">
    <location>
        <begin position="251"/>
        <end position="408"/>
    </location>
</feature>
<dbReference type="Pfam" id="PF13181">
    <property type="entry name" value="TPR_8"/>
    <property type="match status" value="1"/>
</dbReference>
<evidence type="ECO:0000313" key="10">
    <source>
        <dbReference type="EMBL" id="AIY44181.1"/>
    </source>
</evidence>
<evidence type="ECO:0000256" key="4">
    <source>
        <dbReference type="ARBA" id="ARBA00022676"/>
    </source>
</evidence>
<dbReference type="Pfam" id="PF13844">
    <property type="entry name" value="Glyco_transf_41"/>
    <property type="match status" value="2"/>
</dbReference>
<keyword evidence="4" id="KW-0328">Glycosyltransferase</keyword>
<accession>A0A0A1FHX8</accession>
<dbReference type="AlphaFoldDB" id="A0A0A1FHX8"/>
<evidence type="ECO:0000256" key="1">
    <source>
        <dbReference type="ARBA" id="ARBA00004922"/>
    </source>
</evidence>
<evidence type="ECO:0000256" key="2">
    <source>
        <dbReference type="ARBA" id="ARBA00005386"/>
    </source>
</evidence>
<evidence type="ECO:0000256" key="5">
    <source>
        <dbReference type="ARBA" id="ARBA00022679"/>
    </source>
</evidence>
<dbReference type="GO" id="GO:0097363">
    <property type="term" value="F:protein O-acetylglucosaminyltransferase activity"/>
    <property type="evidence" value="ECO:0007669"/>
    <property type="project" value="UniProtKB-EC"/>
</dbReference>
<dbReference type="InterPro" id="IPR011990">
    <property type="entry name" value="TPR-like_helical_dom_sf"/>
</dbReference>
<dbReference type="SUPFAM" id="SSF48452">
    <property type="entry name" value="TPR-like"/>
    <property type="match status" value="1"/>
</dbReference>
<gene>
    <name evidence="10" type="ORF">LT85_p002</name>
</gene>
<dbReference type="PROSITE" id="PS50005">
    <property type="entry name" value="TPR"/>
    <property type="match status" value="3"/>
</dbReference>
<name>A0A0A1FHX8_9BURK</name>
<comment type="pathway">
    <text evidence="1">Protein modification; protein glycosylation.</text>
</comment>
<keyword evidence="11" id="KW-1185">Reference proteome</keyword>
<dbReference type="Pfam" id="PF13431">
    <property type="entry name" value="TPR_17"/>
    <property type="match status" value="1"/>
</dbReference>
<dbReference type="RefSeq" id="WP_052135601.1">
    <property type="nucleotide sequence ID" value="NZ_CP009963.1"/>
</dbReference>
<evidence type="ECO:0000256" key="3">
    <source>
        <dbReference type="ARBA" id="ARBA00011970"/>
    </source>
</evidence>
<evidence type="ECO:0000259" key="9">
    <source>
        <dbReference type="Pfam" id="PF13844"/>
    </source>
</evidence>
<protein>
    <recommendedName>
        <fullName evidence="3">protein O-GlcNAc transferase</fullName>
        <ecNumber evidence="3">2.4.1.255</ecNumber>
    </recommendedName>
</protein>
<dbReference type="EMBL" id="CP009963">
    <property type="protein sequence ID" value="AIY44181.1"/>
    <property type="molecule type" value="Genomic_DNA"/>
</dbReference>
<evidence type="ECO:0000256" key="6">
    <source>
        <dbReference type="ARBA" id="ARBA00022737"/>
    </source>
</evidence>
<feature type="repeat" description="TPR" evidence="8">
    <location>
        <begin position="108"/>
        <end position="141"/>
    </location>
</feature>
<dbReference type="EC" id="2.4.1.255" evidence="3"/>
<dbReference type="Gene3D" id="1.25.40.10">
    <property type="entry name" value="Tetratricopeptide repeat domain"/>
    <property type="match status" value="2"/>
</dbReference>
<proteinExistence type="inferred from homology"/>
<dbReference type="OrthoDB" id="101857at2"/>
<feature type="repeat" description="TPR" evidence="8">
    <location>
        <begin position="40"/>
        <end position="73"/>
    </location>
</feature>
<dbReference type="Pfam" id="PF13414">
    <property type="entry name" value="TPR_11"/>
    <property type="match status" value="1"/>
</dbReference>
<dbReference type="KEGG" id="care:LT85_p002"/>
<dbReference type="InterPro" id="IPR019734">
    <property type="entry name" value="TPR_rpt"/>
</dbReference>
<comment type="similarity">
    <text evidence="2">Belongs to the glycosyltransferase 41 family. O-GlcNAc transferase subfamily.</text>
</comment>
<keyword evidence="5" id="KW-0808">Transferase</keyword>
<dbReference type="InterPro" id="IPR029489">
    <property type="entry name" value="OGT/SEC/SPY_C"/>
</dbReference>
<sequence>MPDSGLAEILKNAQAFYQCGAYVDAAKSLEAALKIDPTSVENWYYRGVALQKMEEHAAAITCFREALAFSPDSFEPVHDLGVSLQAINRNVDALACFDKAVSLNQKSFEAYLNRGIVYSKLGNYKAELENYDVAQILRPDDETLLMNYGVALLQTGQFAKAVVHFQRVLKLDAYTEYARGLLLHAKMMCCDWSGLNQELLSLRVEISEGIPCIDPFYLLGLSDSMPDQLQVAKKFTEKHYSRSSVTLGGSQKYSHNRIRIAYLSADFHEHATAFLMVELFELHDKSRFDVIGISFGENDRSVMRKRLEASFETFIDVSAKSDKEIADIVRALEVDIAVDLKGYTTDARPGVFAYRPAPIQINYLGYPGTMGAKFIDYLIADQFIVPEDHQRFYAEKIVYLPGSYQPNDTRREIGDKPHSRDDIGLLDKDFVFCTFNNSYKITPQFFDIWMRLLQEVSNSVLWMLSKSPEQEKNLRKEAEIRGISGDRLIFAPHMELKSHLRRLQLADLFLDSLPYNAHTTTSDALWAGLPLVTCVGTTFAGRVAGSLLNAAGIPELITTSLEQYEQLALDLATNPTKLLTLRQKLKVTSRESALFDSKQFSKHLESAYITMWEAYQADASPAHIWVK</sequence>